<feature type="transmembrane region" description="Helical" evidence="6">
    <location>
        <begin position="273"/>
        <end position="292"/>
    </location>
</feature>
<dbReference type="CDD" id="cd07731">
    <property type="entry name" value="ComA-like_MBL-fold"/>
    <property type="match status" value="1"/>
</dbReference>
<evidence type="ECO:0000313" key="10">
    <source>
        <dbReference type="Proteomes" id="UP000294619"/>
    </source>
</evidence>
<dbReference type="InterPro" id="IPR001279">
    <property type="entry name" value="Metallo-B-lactamas"/>
</dbReference>
<dbReference type="PANTHER" id="PTHR30619">
    <property type="entry name" value="DNA INTERNALIZATION/COMPETENCE PROTEIN COMEC/REC2"/>
    <property type="match status" value="1"/>
</dbReference>
<feature type="transmembrane region" description="Helical" evidence="6">
    <location>
        <begin position="304"/>
        <end position="332"/>
    </location>
</feature>
<dbReference type="Pfam" id="PF00753">
    <property type="entry name" value="Lactamase_B"/>
    <property type="match status" value="1"/>
</dbReference>
<evidence type="ECO:0000256" key="2">
    <source>
        <dbReference type="ARBA" id="ARBA00022475"/>
    </source>
</evidence>
<evidence type="ECO:0000313" key="8">
    <source>
        <dbReference type="EMBL" id="TCV82966.1"/>
    </source>
</evidence>
<comment type="caution">
    <text evidence="8">The sequence shown here is derived from an EMBL/GenBank/DDBJ whole genome shotgun (WGS) entry which is preliminary data.</text>
</comment>
<dbReference type="Pfam" id="PF13567">
    <property type="entry name" value="DUF4131"/>
    <property type="match status" value="1"/>
</dbReference>
<comment type="subcellular location">
    <subcellularLocation>
        <location evidence="1">Cell membrane</location>
        <topology evidence="1">Multi-pass membrane protein</topology>
    </subcellularLocation>
</comment>
<dbReference type="GO" id="GO:0005886">
    <property type="term" value="C:plasma membrane"/>
    <property type="evidence" value="ECO:0007669"/>
    <property type="project" value="UniProtKB-SubCell"/>
</dbReference>
<dbReference type="Proteomes" id="UP000294619">
    <property type="component" value="Unassembled WGS sequence"/>
</dbReference>
<keyword evidence="2" id="KW-1003">Cell membrane</keyword>
<feature type="transmembrane region" description="Helical" evidence="6">
    <location>
        <begin position="516"/>
        <end position="535"/>
    </location>
</feature>
<keyword evidence="4 6" id="KW-1133">Transmembrane helix</keyword>
<dbReference type="InterPro" id="IPR035681">
    <property type="entry name" value="ComA-like_MBL"/>
</dbReference>
<keyword evidence="3 6" id="KW-0812">Transmembrane</keyword>
<gene>
    <name evidence="8" type="ORF">EDC16_11718</name>
    <name evidence="9" type="ORF">FHQ21_00090</name>
</gene>
<proteinExistence type="predicted"/>
<evidence type="ECO:0000313" key="11">
    <source>
        <dbReference type="Proteomes" id="UP000305526"/>
    </source>
</evidence>
<reference evidence="9 11" key="2">
    <citation type="submission" date="2019-05" db="EMBL/GenBank/DDBJ databases">
        <title>Pasteurellaceae isolates from reptiles.</title>
        <authorList>
            <person name="Bojesen A.M."/>
            <person name="Lund E."/>
        </authorList>
    </citation>
    <scope>NUCLEOTIDE SEQUENCE [LARGE SCALE GENOMIC DNA]</scope>
    <source>
        <strain evidence="9 11">ELNT2x</strain>
    </source>
</reference>
<dbReference type="AlphaFoldDB" id="A0A4R3XUP6"/>
<dbReference type="InterPro" id="IPR052159">
    <property type="entry name" value="Competence_DNA_uptake"/>
</dbReference>
<dbReference type="Gene3D" id="3.60.15.10">
    <property type="entry name" value="Ribonuclease Z/Hydroxyacylglutathione hydrolase-like"/>
    <property type="match status" value="1"/>
</dbReference>
<feature type="transmembrane region" description="Helical" evidence="6">
    <location>
        <begin position="422"/>
        <end position="441"/>
    </location>
</feature>
<dbReference type="EMBL" id="SMCP01000017">
    <property type="protein sequence ID" value="TCV82966.1"/>
    <property type="molecule type" value="Genomic_DNA"/>
</dbReference>
<dbReference type="SUPFAM" id="SSF56281">
    <property type="entry name" value="Metallo-hydrolase/oxidoreductase"/>
    <property type="match status" value="1"/>
</dbReference>
<name>A0A4R3XUP6_9PAST</name>
<evidence type="ECO:0000259" key="7">
    <source>
        <dbReference type="SMART" id="SM00849"/>
    </source>
</evidence>
<dbReference type="NCBIfam" id="TIGR00361">
    <property type="entry name" value="ComEC_Rec2"/>
    <property type="match status" value="1"/>
</dbReference>
<sequence length="798" mass="90381">MKLQYVAVCWLLSLTQIVWLPADWLGYQGMLRLLAILPLVLLSIKPLRRRYSTGLWSLFFILLSAAYQQHEIAATLSKAEQIVALRQQNINVEFKIIALRQMLPNRSVTVVAQADLADQGLGKIKINLNWQLDEQPHLGQVWRANLKLRPLSTRLNDGGFNRQRWLLSQSILAGAVVKQGQLLFQQNSWRQQKLASVLAETETLRYQGVILALAFGERGWMNADDWQKFRESGTAHLIAISGLHIGLVAWLGWGVARLLQLLLIGLGLKIHYVTYHVPHLAALAAAVCYAYLADFLIPTQRALWAYCFWLAFIFMRIHLPAWKLLLLIVAWLSLIDPLSVLNESFWLSCGTVALLCCYYHCVPLAPLLQKWRWRGKSLKQAVPPLYWLCGLFHLQFGLLLLFTPLQLLLFNALPTGSFLSNLLLVPFFSFVIIPLILLALFSGGMVWSWVDSLLAQALLWLEALPNSYLTLAADQQWLIITVCLSLFLLLLGLTHRYRTLNSTSEQTQQPISGRKPLIICTLLIVLCCSKLWAITTCKPDWKLVMLDVGQGLAVLIITERSATLFDTGQAWQGGSMAETEILPFLRRSGLQLEQLIISHDDNDHAGGAEILLKHFPSAVLFNSSERDYGAKQQRPCIQGQSWAWREFRFEVFAPSQLSKIAKNRDSCVLLVTRGKVRFVLSGDAYQATENRIAPSIGKVDWLQVGHHGSNTSSGWLWLKHLQPQLSLISSGLYNQWNLPHFATQNRLQQIQSAVYNTATDGQITLSVTQDQWQISTQRRGVIPWYHIIIGLEKEIQLE</sequence>
<feature type="transmembrane region" description="Helical" evidence="6">
    <location>
        <begin position="477"/>
        <end position="495"/>
    </location>
</feature>
<feature type="domain" description="Metallo-beta-lactamase" evidence="7">
    <location>
        <begin position="550"/>
        <end position="732"/>
    </location>
</feature>
<accession>A0A4R3XUP6</accession>
<dbReference type="InterPro" id="IPR025405">
    <property type="entry name" value="DUF4131"/>
</dbReference>
<dbReference type="InterPro" id="IPR036866">
    <property type="entry name" value="RibonucZ/Hydroxyglut_hydro"/>
</dbReference>
<keyword evidence="5 6" id="KW-0472">Membrane</keyword>
<dbReference type="SMART" id="SM00849">
    <property type="entry name" value="Lactamase_B"/>
    <property type="match status" value="1"/>
</dbReference>
<dbReference type="RefSeq" id="WP_132968185.1">
    <property type="nucleotide sequence ID" value="NZ_LEKL01000048.1"/>
</dbReference>
<dbReference type="InterPro" id="IPR004477">
    <property type="entry name" value="ComEC_N"/>
</dbReference>
<dbReference type="NCBIfam" id="TIGR00360">
    <property type="entry name" value="ComEC_N-term"/>
    <property type="match status" value="1"/>
</dbReference>
<evidence type="ECO:0000256" key="6">
    <source>
        <dbReference type="SAM" id="Phobius"/>
    </source>
</evidence>
<protein>
    <submittedName>
        <fullName evidence="8 9">Competence protein ComEC</fullName>
    </submittedName>
</protein>
<evidence type="ECO:0000256" key="3">
    <source>
        <dbReference type="ARBA" id="ARBA00022692"/>
    </source>
</evidence>
<dbReference type="InterPro" id="IPR004797">
    <property type="entry name" value="Competence_ComEC/Rec2"/>
</dbReference>
<evidence type="ECO:0000313" key="9">
    <source>
        <dbReference type="EMBL" id="TNG93777.1"/>
    </source>
</evidence>
<feature type="transmembrane region" description="Helical" evidence="6">
    <location>
        <begin position="344"/>
        <end position="365"/>
    </location>
</feature>
<dbReference type="GO" id="GO:0030420">
    <property type="term" value="P:establishment of competence for transformation"/>
    <property type="evidence" value="ECO:0007669"/>
    <property type="project" value="InterPro"/>
</dbReference>
<dbReference type="PANTHER" id="PTHR30619:SF1">
    <property type="entry name" value="RECOMBINATION PROTEIN 2"/>
    <property type="match status" value="1"/>
</dbReference>
<evidence type="ECO:0000256" key="5">
    <source>
        <dbReference type="ARBA" id="ARBA00023136"/>
    </source>
</evidence>
<keyword evidence="11" id="KW-1185">Reference proteome</keyword>
<dbReference type="Pfam" id="PF03772">
    <property type="entry name" value="Competence"/>
    <property type="match status" value="1"/>
</dbReference>
<feature type="transmembrane region" description="Helical" evidence="6">
    <location>
        <begin position="385"/>
        <end position="410"/>
    </location>
</feature>
<evidence type="ECO:0000256" key="4">
    <source>
        <dbReference type="ARBA" id="ARBA00022989"/>
    </source>
</evidence>
<dbReference type="EMBL" id="VDGV01000001">
    <property type="protein sequence ID" value="TNG93777.1"/>
    <property type="molecule type" value="Genomic_DNA"/>
</dbReference>
<organism evidence="8 10">
    <name type="scientific">Testudinibacter aquarius</name>
    <dbReference type="NCBI Taxonomy" id="1524974"/>
    <lineage>
        <taxon>Bacteria</taxon>
        <taxon>Pseudomonadati</taxon>
        <taxon>Pseudomonadota</taxon>
        <taxon>Gammaproteobacteria</taxon>
        <taxon>Pasteurellales</taxon>
        <taxon>Pasteurellaceae</taxon>
        <taxon>Testudinibacter</taxon>
    </lineage>
</organism>
<reference evidence="8 10" key="1">
    <citation type="submission" date="2019-03" db="EMBL/GenBank/DDBJ databases">
        <title>Genomic Encyclopedia of Type Strains, Phase IV (KMG-IV): sequencing the most valuable type-strain genomes for metagenomic binning, comparative biology and taxonomic classification.</title>
        <authorList>
            <person name="Goeker M."/>
        </authorList>
    </citation>
    <scope>NUCLEOTIDE SEQUENCE [LARGE SCALE GENOMIC DNA]</scope>
    <source>
        <strain evidence="8 10">DSM 28140</strain>
    </source>
</reference>
<evidence type="ECO:0000256" key="1">
    <source>
        <dbReference type="ARBA" id="ARBA00004651"/>
    </source>
</evidence>
<dbReference type="Proteomes" id="UP000305526">
    <property type="component" value="Unassembled WGS sequence"/>
</dbReference>